<name>A0A5B7GVU2_PORTR</name>
<protein>
    <submittedName>
        <fullName evidence="1">Uncharacterized protein</fullName>
    </submittedName>
</protein>
<accession>A0A5B7GVU2</accession>
<keyword evidence="2" id="KW-1185">Reference proteome</keyword>
<gene>
    <name evidence="1" type="ORF">E2C01_055839</name>
</gene>
<comment type="caution">
    <text evidence="1">The sequence shown here is derived from an EMBL/GenBank/DDBJ whole genome shotgun (WGS) entry which is preliminary data.</text>
</comment>
<dbReference type="Proteomes" id="UP000324222">
    <property type="component" value="Unassembled WGS sequence"/>
</dbReference>
<evidence type="ECO:0000313" key="2">
    <source>
        <dbReference type="Proteomes" id="UP000324222"/>
    </source>
</evidence>
<dbReference type="EMBL" id="VSRR010018901">
    <property type="protein sequence ID" value="MPC61763.1"/>
    <property type="molecule type" value="Genomic_DNA"/>
</dbReference>
<reference evidence="1 2" key="1">
    <citation type="submission" date="2019-05" db="EMBL/GenBank/DDBJ databases">
        <title>Another draft genome of Portunus trituberculatus and its Hox gene families provides insights of decapod evolution.</title>
        <authorList>
            <person name="Jeong J.-H."/>
            <person name="Song I."/>
            <person name="Kim S."/>
            <person name="Choi T."/>
            <person name="Kim D."/>
            <person name="Ryu S."/>
            <person name="Kim W."/>
        </authorList>
    </citation>
    <scope>NUCLEOTIDE SEQUENCE [LARGE SCALE GENOMIC DNA]</scope>
    <source>
        <tissue evidence="1">Muscle</tissue>
    </source>
</reference>
<evidence type="ECO:0000313" key="1">
    <source>
        <dbReference type="EMBL" id="MPC61763.1"/>
    </source>
</evidence>
<organism evidence="1 2">
    <name type="scientific">Portunus trituberculatus</name>
    <name type="common">Swimming crab</name>
    <name type="synonym">Neptunus trituberculatus</name>
    <dbReference type="NCBI Taxonomy" id="210409"/>
    <lineage>
        <taxon>Eukaryota</taxon>
        <taxon>Metazoa</taxon>
        <taxon>Ecdysozoa</taxon>
        <taxon>Arthropoda</taxon>
        <taxon>Crustacea</taxon>
        <taxon>Multicrustacea</taxon>
        <taxon>Malacostraca</taxon>
        <taxon>Eumalacostraca</taxon>
        <taxon>Eucarida</taxon>
        <taxon>Decapoda</taxon>
        <taxon>Pleocyemata</taxon>
        <taxon>Brachyura</taxon>
        <taxon>Eubrachyura</taxon>
        <taxon>Portunoidea</taxon>
        <taxon>Portunidae</taxon>
        <taxon>Portuninae</taxon>
        <taxon>Portunus</taxon>
    </lineage>
</organism>
<dbReference type="AlphaFoldDB" id="A0A5B7GVU2"/>
<sequence>MSQHSGILPVSLPGRPIPPARWKEVYRHRHLQGEERRLSPHLSRRRRRQCNLFLPPGVSTDAIGTGCPMGSSHTHTHDGVSVGCQMGAEDEHGIIGTDNAASGKPPQERIYHLGFYL</sequence>
<proteinExistence type="predicted"/>